<dbReference type="Proteomes" id="UP000289200">
    <property type="component" value="Unassembled WGS sequence"/>
</dbReference>
<proteinExistence type="predicted"/>
<dbReference type="RefSeq" id="WP_111385766.1">
    <property type="nucleotide sequence ID" value="NZ_NPEW01000125.1"/>
</dbReference>
<evidence type="ECO:0000313" key="3">
    <source>
        <dbReference type="Proteomes" id="UP000289200"/>
    </source>
</evidence>
<evidence type="ECO:0000313" key="2">
    <source>
        <dbReference type="EMBL" id="VCU07433.1"/>
    </source>
</evidence>
<accession>A0A327KCA6</accession>
<organism evidence="2 3">
    <name type="scientific">Rhodoplanes serenus</name>
    <dbReference type="NCBI Taxonomy" id="200615"/>
    <lineage>
        <taxon>Bacteria</taxon>
        <taxon>Pseudomonadati</taxon>
        <taxon>Pseudomonadota</taxon>
        <taxon>Alphaproteobacteria</taxon>
        <taxon>Hyphomicrobiales</taxon>
        <taxon>Nitrobacteraceae</taxon>
        <taxon>Rhodoplanes</taxon>
    </lineage>
</organism>
<dbReference type="Proteomes" id="UP000438991">
    <property type="component" value="Unassembled WGS sequence"/>
</dbReference>
<reference evidence="3" key="1">
    <citation type="submission" date="2018-10" db="EMBL/GenBank/DDBJ databases">
        <authorList>
            <person name="Peiro R."/>
            <person name="Begona"/>
            <person name="Cbmso G."/>
            <person name="Lopez M."/>
            <person name="Gonzalez S."/>
            <person name="Sacristan E."/>
            <person name="Castillo E."/>
        </authorList>
    </citation>
    <scope>NUCLEOTIDE SEQUENCE [LARGE SCALE GENOMIC DNA]</scope>
</reference>
<protein>
    <submittedName>
        <fullName evidence="2">Uncharacterized protein</fullName>
    </submittedName>
</protein>
<gene>
    <name evidence="1" type="ORF">GJ689_20970</name>
    <name evidence="2" type="ORF">RHODGE_RHODGE_00529</name>
</gene>
<dbReference type="AlphaFoldDB" id="A0A327KCA6"/>
<comment type="caution">
    <text evidence="2">The sequence shown here is derived from an EMBL/GenBank/DDBJ whole genome shotgun (WGS) entry which is preliminary data.</text>
</comment>
<evidence type="ECO:0000313" key="4">
    <source>
        <dbReference type="Proteomes" id="UP000438991"/>
    </source>
</evidence>
<dbReference type="OrthoDB" id="7960805at2"/>
<reference evidence="2" key="2">
    <citation type="submission" date="2018-10" db="EMBL/GenBank/DDBJ databases">
        <authorList>
            <person name="Peiro R."/>
            <person name="Begona"/>
            <person name="Cbmso G."/>
            <person name="Lopez M."/>
            <person name="Gonzalez S."/>
            <person name="Sacristan E."/>
            <person name="Castillo E."/>
        </authorList>
    </citation>
    <scope>NUCLEOTIDE SEQUENCE</scope>
    <source>
        <strain evidence="2">Rhod_genome</strain>
    </source>
</reference>
<sequence>MRRSPRNTLLDAEQHRRNASAFAVRAASTTSVDEQDHFARMARTSELLAKNADWLKSIDGFLADWRPKPTTARSPG</sequence>
<evidence type="ECO:0000313" key="1">
    <source>
        <dbReference type="EMBL" id="MTW18677.1"/>
    </source>
</evidence>
<dbReference type="EMBL" id="UWOC01000032">
    <property type="protein sequence ID" value="VCU07433.1"/>
    <property type="molecule type" value="Genomic_DNA"/>
</dbReference>
<name>A0A327KCA6_9BRAD</name>
<reference evidence="1 4" key="3">
    <citation type="submission" date="2019-11" db="EMBL/GenBank/DDBJ databases">
        <title>Whole-genome sequence of Rhodoplanes serenus DSM 18633, type strain.</title>
        <authorList>
            <person name="Kyndt J.A."/>
            <person name="Meyer T.E."/>
        </authorList>
    </citation>
    <scope>NUCLEOTIDE SEQUENCE [LARGE SCALE GENOMIC DNA]</scope>
    <source>
        <strain evidence="1 4">DSM 18633</strain>
    </source>
</reference>
<keyword evidence="3" id="KW-1185">Reference proteome</keyword>
<dbReference type="EMBL" id="WNKV01000019">
    <property type="protein sequence ID" value="MTW18677.1"/>
    <property type="molecule type" value="Genomic_DNA"/>
</dbReference>